<dbReference type="Proteomes" id="UP001244341">
    <property type="component" value="Chromosome 2b"/>
</dbReference>
<gene>
    <name evidence="1" type="ORF">OEZ85_011057</name>
</gene>
<name>A0ABY8TT02_TETOB</name>
<reference evidence="1 2" key="1">
    <citation type="submission" date="2023-05" db="EMBL/GenBank/DDBJ databases">
        <title>A 100% complete, gapless, phased diploid assembly of the Scenedesmus obliquus UTEX 3031 genome.</title>
        <authorList>
            <person name="Biondi T.C."/>
            <person name="Hanschen E.R."/>
            <person name="Kwon T."/>
            <person name="Eng W."/>
            <person name="Kruse C.P.S."/>
            <person name="Koehler S.I."/>
            <person name="Kunde Y."/>
            <person name="Gleasner C.D."/>
            <person name="You Mak K.T."/>
            <person name="Polle J."/>
            <person name="Hovde B.T."/>
            <person name="Starkenburg S.R."/>
        </authorList>
    </citation>
    <scope>NUCLEOTIDE SEQUENCE [LARGE SCALE GENOMIC DNA]</scope>
    <source>
        <strain evidence="1 2">DOE0152z</strain>
    </source>
</reference>
<organism evidence="1 2">
    <name type="scientific">Tetradesmus obliquus</name>
    <name type="common">Green alga</name>
    <name type="synonym">Acutodesmus obliquus</name>
    <dbReference type="NCBI Taxonomy" id="3088"/>
    <lineage>
        <taxon>Eukaryota</taxon>
        <taxon>Viridiplantae</taxon>
        <taxon>Chlorophyta</taxon>
        <taxon>core chlorophytes</taxon>
        <taxon>Chlorophyceae</taxon>
        <taxon>CS clade</taxon>
        <taxon>Sphaeropleales</taxon>
        <taxon>Scenedesmaceae</taxon>
        <taxon>Tetradesmus</taxon>
    </lineage>
</organism>
<evidence type="ECO:0000313" key="1">
    <source>
        <dbReference type="EMBL" id="WIA10891.1"/>
    </source>
</evidence>
<dbReference type="EMBL" id="CP126209">
    <property type="protein sequence ID" value="WIA10891.1"/>
    <property type="molecule type" value="Genomic_DNA"/>
</dbReference>
<accession>A0ABY8TT02</accession>
<keyword evidence="2" id="KW-1185">Reference proteome</keyword>
<evidence type="ECO:0000313" key="2">
    <source>
        <dbReference type="Proteomes" id="UP001244341"/>
    </source>
</evidence>
<sequence length="117" mass="12908">MLSAADLSRLRNLLQKSNPLRALGLIELIPKASLTIVCSRAADLENSEETFHIKWLHGGGFQVTSPDNGMLRVHRDRKAALDWLASAGFRAIAVIQLEAHDTHFAGEREIATLSYMA</sequence>
<proteinExistence type="predicted"/>
<protein>
    <submittedName>
        <fullName evidence="1">Uncharacterized protein</fullName>
    </submittedName>
</protein>